<organism evidence="6 7">
    <name type="scientific">Nocardioides albidus</name>
    <dbReference type="NCBI Taxonomy" id="1517589"/>
    <lineage>
        <taxon>Bacteria</taxon>
        <taxon>Bacillati</taxon>
        <taxon>Actinomycetota</taxon>
        <taxon>Actinomycetes</taxon>
        <taxon>Propionibacteriales</taxon>
        <taxon>Nocardioidaceae</taxon>
        <taxon>Nocardioides</taxon>
    </lineage>
</organism>
<dbReference type="PROSITE" id="PS51296">
    <property type="entry name" value="RIESKE"/>
    <property type="match status" value="1"/>
</dbReference>
<dbReference type="InterPro" id="IPR017941">
    <property type="entry name" value="Rieske_2Fe-2S"/>
</dbReference>
<dbReference type="GO" id="GO:0046872">
    <property type="term" value="F:metal ion binding"/>
    <property type="evidence" value="ECO:0007669"/>
    <property type="project" value="UniProtKB-KW"/>
</dbReference>
<name>A0A5C4VUL4_9ACTN</name>
<evidence type="ECO:0000256" key="2">
    <source>
        <dbReference type="ARBA" id="ARBA00022723"/>
    </source>
</evidence>
<dbReference type="OrthoDB" id="25106at2"/>
<dbReference type="EMBL" id="VDMP01000024">
    <property type="protein sequence ID" value="TNM39612.1"/>
    <property type="molecule type" value="Genomic_DNA"/>
</dbReference>
<reference evidence="6 7" key="1">
    <citation type="journal article" date="2016" name="Int. J. Syst. Evol. Microbiol.">
        <title>Nocardioides albidus sp. nov., an actinobacterium isolated from garden soil.</title>
        <authorList>
            <person name="Singh H."/>
            <person name="Du J."/>
            <person name="Trinh H."/>
            <person name="Won K."/>
            <person name="Yang J.E."/>
            <person name="Yin C."/>
            <person name="Kook M."/>
            <person name="Yi T.H."/>
        </authorList>
    </citation>
    <scope>NUCLEOTIDE SEQUENCE [LARGE SCALE GENOMIC DNA]</scope>
    <source>
        <strain evidence="6 7">CCTCC AB 2015297</strain>
    </source>
</reference>
<feature type="domain" description="Rieske" evidence="5">
    <location>
        <begin position="51"/>
        <end position="143"/>
    </location>
</feature>
<gene>
    <name evidence="6" type="ORF">FHP29_12095</name>
</gene>
<evidence type="ECO:0000256" key="3">
    <source>
        <dbReference type="ARBA" id="ARBA00023004"/>
    </source>
</evidence>
<dbReference type="CDD" id="cd03467">
    <property type="entry name" value="Rieske"/>
    <property type="match status" value="1"/>
</dbReference>
<keyword evidence="4" id="KW-0411">Iron-sulfur</keyword>
<evidence type="ECO:0000259" key="5">
    <source>
        <dbReference type="PROSITE" id="PS51296"/>
    </source>
</evidence>
<proteinExistence type="predicted"/>
<keyword evidence="2" id="KW-0479">Metal-binding</keyword>
<evidence type="ECO:0000256" key="4">
    <source>
        <dbReference type="ARBA" id="ARBA00023014"/>
    </source>
</evidence>
<dbReference type="Proteomes" id="UP000313231">
    <property type="component" value="Unassembled WGS sequence"/>
</dbReference>
<evidence type="ECO:0000313" key="6">
    <source>
        <dbReference type="EMBL" id="TNM39612.1"/>
    </source>
</evidence>
<dbReference type="GO" id="GO:0004497">
    <property type="term" value="F:monooxygenase activity"/>
    <property type="evidence" value="ECO:0007669"/>
    <property type="project" value="UniProtKB-ARBA"/>
</dbReference>
<dbReference type="SUPFAM" id="SSF50022">
    <property type="entry name" value="ISP domain"/>
    <property type="match status" value="1"/>
</dbReference>
<keyword evidence="7" id="KW-1185">Reference proteome</keyword>
<dbReference type="GO" id="GO:0016705">
    <property type="term" value="F:oxidoreductase activity, acting on paired donors, with incorporation or reduction of molecular oxygen"/>
    <property type="evidence" value="ECO:0007669"/>
    <property type="project" value="UniProtKB-ARBA"/>
</dbReference>
<keyword evidence="3" id="KW-0408">Iron</keyword>
<protein>
    <submittedName>
        <fullName evidence="6">Rieske (2Fe-2S) protein</fullName>
    </submittedName>
</protein>
<sequence>MTLGEVRASRRIVFSGLGALGVAVALAGCAGSDDGDDGDAQGSGTSVDAGAKLATTSEVPVGGGIVLADHKIVLTQPTEGTFEAFTAVCTHQGLLVTSVEDGAIKCANHGSAFSASTGDVEGGPASSALAKVEIKVDGDQILAA</sequence>
<dbReference type="Gene3D" id="2.102.10.10">
    <property type="entry name" value="Rieske [2Fe-2S] iron-sulphur domain"/>
    <property type="match status" value="1"/>
</dbReference>
<keyword evidence="1" id="KW-0001">2Fe-2S</keyword>
<dbReference type="AlphaFoldDB" id="A0A5C4VUL4"/>
<evidence type="ECO:0000256" key="1">
    <source>
        <dbReference type="ARBA" id="ARBA00022714"/>
    </source>
</evidence>
<dbReference type="PROSITE" id="PS51257">
    <property type="entry name" value="PROKAR_LIPOPROTEIN"/>
    <property type="match status" value="1"/>
</dbReference>
<accession>A0A5C4VUL4</accession>
<dbReference type="InterPro" id="IPR036922">
    <property type="entry name" value="Rieske_2Fe-2S_sf"/>
</dbReference>
<comment type="caution">
    <text evidence="6">The sequence shown here is derived from an EMBL/GenBank/DDBJ whole genome shotgun (WGS) entry which is preliminary data.</text>
</comment>
<dbReference type="Pfam" id="PF00355">
    <property type="entry name" value="Rieske"/>
    <property type="match status" value="1"/>
</dbReference>
<evidence type="ECO:0000313" key="7">
    <source>
        <dbReference type="Proteomes" id="UP000313231"/>
    </source>
</evidence>
<dbReference type="GO" id="GO:0051537">
    <property type="term" value="F:2 iron, 2 sulfur cluster binding"/>
    <property type="evidence" value="ECO:0007669"/>
    <property type="project" value="UniProtKB-KW"/>
</dbReference>